<feature type="region of interest" description="Disordered" evidence="5">
    <location>
        <begin position="616"/>
        <end position="699"/>
    </location>
</feature>
<feature type="compositionally biased region" description="Acidic residues" evidence="5">
    <location>
        <begin position="414"/>
        <end position="423"/>
    </location>
</feature>
<feature type="region of interest" description="Disordered" evidence="5">
    <location>
        <begin position="414"/>
        <end position="457"/>
    </location>
</feature>
<feature type="transmembrane region" description="Helical" evidence="6">
    <location>
        <begin position="204"/>
        <end position="224"/>
    </location>
</feature>
<evidence type="ECO:0000313" key="7">
    <source>
        <dbReference type="EMBL" id="GAX74037.1"/>
    </source>
</evidence>
<keyword evidence="3 6" id="KW-1133">Transmembrane helix</keyword>
<dbReference type="AlphaFoldDB" id="A0A250WT88"/>
<evidence type="ECO:0000256" key="6">
    <source>
        <dbReference type="SAM" id="Phobius"/>
    </source>
</evidence>
<dbReference type="Proteomes" id="UP000232323">
    <property type="component" value="Unassembled WGS sequence"/>
</dbReference>
<feature type="compositionally biased region" description="Acidic residues" evidence="5">
    <location>
        <begin position="431"/>
        <end position="444"/>
    </location>
</feature>
<feature type="transmembrane region" description="Helical" evidence="6">
    <location>
        <begin position="136"/>
        <end position="156"/>
    </location>
</feature>
<dbReference type="Pfam" id="PF03619">
    <property type="entry name" value="Solute_trans_a"/>
    <property type="match status" value="1"/>
</dbReference>
<feature type="transmembrane region" description="Helical" evidence="6">
    <location>
        <begin position="244"/>
        <end position="263"/>
    </location>
</feature>
<evidence type="ECO:0000256" key="4">
    <source>
        <dbReference type="ARBA" id="ARBA00023136"/>
    </source>
</evidence>
<organism evidence="7 8">
    <name type="scientific">Chlamydomonas eustigma</name>
    <dbReference type="NCBI Taxonomy" id="1157962"/>
    <lineage>
        <taxon>Eukaryota</taxon>
        <taxon>Viridiplantae</taxon>
        <taxon>Chlorophyta</taxon>
        <taxon>core chlorophytes</taxon>
        <taxon>Chlorophyceae</taxon>
        <taxon>CS clade</taxon>
        <taxon>Chlamydomonadales</taxon>
        <taxon>Chlamydomonadaceae</taxon>
        <taxon>Chlamydomonas</taxon>
    </lineage>
</organism>
<evidence type="ECO:0000256" key="1">
    <source>
        <dbReference type="ARBA" id="ARBA00004141"/>
    </source>
</evidence>
<reference evidence="7 8" key="1">
    <citation type="submission" date="2017-08" db="EMBL/GenBank/DDBJ databases">
        <title>Acidophilic green algal genome provides insights into adaptation to an acidic environment.</title>
        <authorList>
            <person name="Hirooka S."/>
            <person name="Hirose Y."/>
            <person name="Kanesaki Y."/>
            <person name="Higuchi S."/>
            <person name="Fujiwara T."/>
            <person name="Onuma R."/>
            <person name="Era A."/>
            <person name="Ohbayashi R."/>
            <person name="Uzuka A."/>
            <person name="Nozaki H."/>
            <person name="Yoshikawa H."/>
            <person name="Miyagishima S.Y."/>
        </authorList>
    </citation>
    <scope>NUCLEOTIDE SEQUENCE [LARGE SCALE GENOMIC DNA]</scope>
    <source>
        <strain evidence="7 8">NIES-2499</strain>
    </source>
</reference>
<keyword evidence="4 6" id="KW-0472">Membrane</keyword>
<comment type="subcellular location">
    <subcellularLocation>
        <location evidence="1">Membrane</location>
        <topology evidence="1">Multi-pass membrane protein</topology>
    </subcellularLocation>
</comment>
<name>A0A250WT88_9CHLO</name>
<sequence length="699" mass="76945">MLEGSPWPTIALSFTAATVVISIFQICMHLRNYTEPSFQRFIIRIIFLVPSYSVASVLAYLYRDESIYYETPRDCYEAWVIYNFMSLCMAYIGGPGAVVVKCEGKVIEPSWMLMTCCMKPIPVDGFFLRKCKQGTLQFVIMKPILATLTLALFIFGKYQVGNWAFDDGYPYITFVYNVCYAVALFWLLLLYVGTEELLKPYKPLLKFACFKAVIFLTFWQSLMISFMAPHLKITPDNAEALQNYIIVAEMFLASVGMLFAFPWSEYQIGGFARGWSWEAFMHAVSIMDVLSDIIHMFNPSYGTYVLYHDGGPEKNVKMKKYRGGSKDRTQEEFSGATSATTQMPRRGRRRIKVDDDETDGNDEGAKWYGGEEKSNVLLRMLDRTREMGQNTGQQLVAWIPGITEEERNQAELLDSDSDAAYDEENVRDNQIDDDMLMDNDDDDEAHGKHPDHNSSQMTVIVQTPDESSLSRVEAAFGLALADNSVARVEAAFAEAFAEAQAATVVTTAPAAAALTARAAAGHVPSPAAPESPSADPAATASLFPQAPHVTVVPILAPPSARPTRSLGSPLHSVSSPSPATPPEVGVSSSMEALPLQGDAVNYKTHSDAAEDVLKQPSARSLASEPEKSSNGHAQSKCTSADKGSREVDEEVDDGHSDDTEVHHHHVEDARNNSTQSDLEAPTSKECVVAVQNGGQKAVE</sequence>
<accession>A0A250WT88</accession>
<evidence type="ECO:0000313" key="8">
    <source>
        <dbReference type="Proteomes" id="UP000232323"/>
    </source>
</evidence>
<keyword evidence="8" id="KW-1185">Reference proteome</keyword>
<evidence type="ECO:0000256" key="3">
    <source>
        <dbReference type="ARBA" id="ARBA00022989"/>
    </source>
</evidence>
<feature type="transmembrane region" description="Helical" evidence="6">
    <location>
        <begin position="6"/>
        <end position="29"/>
    </location>
</feature>
<feature type="transmembrane region" description="Helical" evidence="6">
    <location>
        <begin position="81"/>
        <end position="100"/>
    </location>
</feature>
<proteinExistence type="predicted"/>
<feature type="transmembrane region" description="Helical" evidence="6">
    <location>
        <begin position="41"/>
        <end position="61"/>
    </location>
</feature>
<feature type="region of interest" description="Disordered" evidence="5">
    <location>
        <begin position="560"/>
        <end position="587"/>
    </location>
</feature>
<feature type="compositionally biased region" description="Basic and acidic residues" evidence="5">
    <location>
        <begin position="653"/>
        <end position="670"/>
    </location>
</feature>
<dbReference type="GO" id="GO:0016020">
    <property type="term" value="C:membrane"/>
    <property type="evidence" value="ECO:0007669"/>
    <property type="project" value="UniProtKB-SubCell"/>
</dbReference>
<gene>
    <name evidence="7" type="ORF">CEUSTIGMA_g1487.t1</name>
</gene>
<dbReference type="PANTHER" id="PTHR23423">
    <property type="entry name" value="ORGANIC SOLUTE TRANSPORTER-RELATED"/>
    <property type="match status" value="1"/>
</dbReference>
<evidence type="ECO:0000256" key="2">
    <source>
        <dbReference type="ARBA" id="ARBA00022692"/>
    </source>
</evidence>
<feature type="region of interest" description="Disordered" evidence="5">
    <location>
        <begin position="321"/>
        <end position="368"/>
    </location>
</feature>
<evidence type="ECO:0000256" key="5">
    <source>
        <dbReference type="SAM" id="MobiDB-lite"/>
    </source>
</evidence>
<dbReference type="OrthoDB" id="5348404at2759"/>
<feature type="transmembrane region" description="Helical" evidence="6">
    <location>
        <begin position="168"/>
        <end position="192"/>
    </location>
</feature>
<comment type="caution">
    <text evidence="7">The sequence shown here is derived from an EMBL/GenBank/DDBJ whole genome shotgun (WGS) entry which is preliminary data.</text>
</comment>
<protein>
    <submittedName>
        <fullName evidence="7">Uncharacterized protein</fullName>
    </submittedName>
</protein>
<dbReference type="EMBL" id="BEGY01000005">
    <property type="protein sequence ID" value="GAX74037.1"/>
    <property type="molecule type" value="Genomic_DNA"/>
</dbReference>
<dbReference type="InterPro" id="IPR005178">
    <property type="entry name" value="Ostalpha/TMEM184C"/>
</dbReference>
<keyword evidence="2 6" id="KW-0812">Transmembrane</keyword>
<dbReference type="SMART" id="SM01417">
    <property type="entry name" value="Solute_trans_a"/>
    <property type="match status" value="1"/>
</dbReference>